<name>A0A6C0D0J1_9ZZZZ</name>
<accession>A0A6C0D0J1</accession>
<dbReference type="AlphaFoldDB" id="A0A6C0D0J1"/>
<organism evidence="1">
    <name type="scientific">viral metagenome</name>
    <dbReference type="NCBI Taxonomy" id="1070528"/>
    <lineage>
        <taxon>unclassified sequences</taxon>
        <taxon>metagenomes</taxon>
        <taxon>organismal metagenomes</taxon>
    </lineage>
</organism>
<proteinExistence type="predicted"/>
<sequence>MSVVDFRFDNLTRTQYDNSTFTQGNLMNTNLANYTLFNPFNKTANGGLNFATQQPNVFVNGTYHIGPLGCNINQSTELEKGALTNPHIKISLHERPYKTVPYLGKGNVDVGQENELRMGDTFKEKKSMCRLNESPYINLNKYPLHGRETMTDSTKCIEHDAMSGWVRGGIGSREMYKSGEYCKK</sequence>
<dbReference type="EMBL" id="MN739522">
    <property type="protein sequence ID" value="QHT10586.1"/>
    <property type="molecule type" value="Genomic_DNA"/>
</dbReference>
<protein>
    <submittedName>
        <fullName evidence="1">Uncharacterized protein</fullName>
    </submittedName>
</protein>
<reference evidence="1" key="1">
    <citation type="journal article" date="2020" name="Nature">
        <title>Giant virus diversity and host interactions through global metagenomics.</title>
        <authorList>
            <person name="Schulz F."/>
            <person name="Roux S."/>
            <person name="Paez-Espino D."/>
            <person name="Jungbluth S."/>
            <person name="Walsh D.A."/>
            <person name="Denef V.J."/>
            <person name="McMahon K.D."/>
            <person name="Konstantinidis K.T."/>
            <person name="Eloe-Fadrosh E.A."/>
            <person name="Kyrpides N.C."/>
            <person name="Woyke T."/>
        </authorList>
    </citation>
    <scope>NUCLEOTIDE SEQUENCE</scope>
    <source>
        <strain evidence="1">GVMAG-M-3300023174-107</strain>
    </source>
</reference>
<evidence type="ECO:0000313" key="1">
    <source>
        <dbReference type="EMBL" id="QHT10586.1"/>
    </source>
</evidence>